<dbReference type="Gramene" id="PNW80673">
    <property type="protein sequence ID" value="PNW80673"/>
    <property type="gene ID" value="CHLRE_07g325747v5"/>
</dbReference>
<name>A0A2K3DJG1_CHLRE</name>
<organism evidence="1 2">
    <name type="scientific">Chlamydomonas reinhardtii</name>
    <name type="common">Chlamydomonas smithii</name>
    <dbReference type="NCBI Taxonomy" id="3055"/>
    <lineage>
        <taxon>Eukaryota</taxon>
        <taxon>Viridiplantae</taxon>
        <taxon>Chlorophyta</taxon>
        <taxon>core chlorophytes</taxon>
        <taxon>Chlorophyceae</taxon>
        <taxon>CS clade</taxon>
        <taxon>Chlamydomonadales</taxon>
        <taxon>Chlamydomonadaceae</taxon>
        <taxon>Chlamydomonas</taxon>
    </lineage>
</organism>
<proteinExistence type="predicted"/>
<dbReference type="InParanoid" id="A0A2K3DJG1"/>
<dbReference type="Proteomes" id="UP000006906">
    <property type="component" value="Chromosome 7"/>
</dbReference>
<dbReference type="RefSeq" id="XP_042922642.1">
    <property type="nucleotide sequence ID" value="XM_043064075.1"/>
</dbReference>
<evidence type="ECO:0000313" key="2">
    <source>
        <dbReference type="Proteomes" id="UP000006906"/>
    </source>
</evidence>
<dbReference type="KEGG" id="cre:CHLRE_07g325747v5"/>
<keyword evidence="2" id="KW-1185">Reference proteome</keyword>
<accession>A0A2K3DJG1</accession>
<reference evidence="1 2" key="1">
    <citation type="journal article" date="2007" name="Science">
        <title>The Chlamydomonas genome reveals the evolution of key animal and plant functions.</title>
        <authorList>
            <person name="Merchant S.S."/>
            <person name="Prochnik S.E."/>
            <person name="Vallon O."/>
            <person name="Harris E.H."/>
            <person name="Karpowicz S.J."/>
            <person name="Witman G.B."/>
            <person name="Terry A."/>
            <person name="Salamov A."/>
            <person name="Fritz-Laylin L.K."/>
            <person name="Marechal-Drouard L."/>
            <person name="Marshall W.F."/>
            <person name="Qu L.H."/>
            <person name="Nelson D.R."/>
            <person name="Sanderfoot A.A."/>
            <person name="Spalding M.H."/>
            <person name="Kapitonov V.V."/>
            <person name="Ren Q."/>
            <person name="Ferris P."/>
            <person name="Lindquist E."/>
            <person name="Shapiro H."/>
            <person name="Lucas S.M."/>
            <person name="Grimwood J."/>
            <person name="Schmutz J."/>
            <person name="Cardol P."/>
            <person name="Cerutti H."/>
            <person name="Chanfreau G."/>
            <person name="Chen C.L."/>
            <person name="Cognat V."/>
            <person name="Croft M.T."/>
            <person name="Dent R."/>
            <person name="Dutcher S."/>
            <person name="Fernandez E."/>
            <person name="Fukuzawa H."/>
            <person name="Gonzalez-Ballester D."/>
            <person name="Gonzalez-Halphen D."/>
            <person name="Hallmann A."/>
            <person name="Hanikenne M."/>
            <person name="Hippler M."/>
            <person name="Inwood W."/>
            <person name="Jabbari K."/>
            <person name="Kalanon M."/>
            <person name="Kuras R."/>
            <person name="Lefebvre P.A."/>
            <person name="Lemaire S.D."/>
            <person name="Lobanov A.V."/>
            <person name="Lohr M."/>
            <person name="Manuell A."/>
            <person name="Meier I."/>
            <person name="Mets L."/>
            <person name="Mittag M."/>
            <person name="Mittelmeier T."/>
            <person name="Moroney J.V."/>
            <person name="Moseley J."/>
            <person name="Napoli C."/>
            <person name="Nedelcu A.M."/>
            <person name="Niyogi K."/>
            <person name="Novoselov S.V."/>
            <person name="Paulsen I.T."/>
            <person name="Pazour G."/>
            <person name="Purton S."/>
            <person name="Ral J.P."/>
            <person name="Riano-Pachon D.M."/>
            <person name="Riekhof W."/>
            <person name="Rymarquis L."/>
            <person name="Schroda M."/>
            <person name="Stern D."/>
            <person name="Umen J."/>
            <person name="Willows R."/>
            <person name="Wilson N."/>
            <person name="Zimmer S.L."/>
            <person name="Allmer J."/>
            <person name="Balk J."/>
            <person name="Bisova K."/>
            <person name="Chen C.J."/>
            <person name="Elias M."/>
            <person name="Gendler K."/>
            <person name="Hauser C."/>
            <person name="Lamb M.R."/>
            <person name="Ledford H."/>
            <person name="Long J.C."/>
            <person name="Minagawa J."/>
            <person name="Page M.D."/>
            <person name="Pan J."/>
            <person name="Pootakham W."/>
            <person name="Roje S."/>
            <person name="Rose A."/>
            <person name="Stahlberg E."/>
            <person name="Terauchi A.M."/>
            <person name="Yang P."/>
            <person name="Ball S."/>
            <person name="Bowler C."/>
            <person name="Dieckmann C.L."/>
            <person name="Gladyshev V.N."/>
            <person name="Green P."/>
            <person name="Jorgensen R."/>
            <person name="Mayfield S."/>
            <person name="Mueller-Roeber B."/>
            <person name="Rajamani S."/>
            <person name="Sayre R.T."/>
            <person name="Brokstein P."/>
            <person name="Dubchak I."/>
            <person name="Goodstein D."/>
            <person name="Hornick L."/>
            <person name="Huang Y.W."/>
            <person name="Jhaveri J."/>
            <person name="Luo Y."/>
            <person name="Martinez D."/>
            <person name="Ngau W.C."/>
            <person name="Otillar B."/>
            <person name="Poliakov A."/>
            <person name="Porter A."/>
            <person name="Szajkowski L."/>
            <person name="Werner G."/>
            <person name="Zhou K."/>
            <person name="Grigoriev I.V."/>
            <person name="Rokhsar D.S."/>
            <person name="Grossman A.R."/>
        </authorList>
    </citation>
    <scope>NUCLEOTIDE SEQUENCE [LARGE SCALE GENOMIC DNA]</scope>
    <source>
        <strain evidence="2">CC-503</strain>
    </source>
</reference>
<sequence length="100" mass="9986">MRSGSGAVGEEVRLGGGGAECVCVCVGVGVTCGLVACLRVCQFDVWPVDAALGDAAARVLGGDGDAWVRAPGIAAWDEGEACGRAVPCRNAPTPPELRCA</sequence>
<evidence type="ECO:0000313" key="1">
    <source>
        <dbReference type="EMBL" id="PNW80673.1"/>
    </source>
</evidence>
<protein>
    <submittedName>
        <fullName evidence="1">Uncharacterized protein</fullName>
    </submittedName>
</protein>
<gene>
    <name evidence="1" type="ORF">CHLRE_07g325747v5</name>
</gene>
<dbReference type="GeneID" id="66054012"/>
<dbReference type="EMBL" id="CM008968">
    <property type="protein sequence ID" value="PNW80673.1"/>
    <property type="molecule type" value="Genomic_DNA"/>
</dbReference>
<dbReference type="AlphaFoldDB" id="A0A2K3DJG1"/>